<organism evidence="3 4">
    <name type="scientific">Lichenicola cladoniae</name>
    <dbReference type="NCBI Taxonomy" id="1484109"/>
    <lineage>
        <taxon>Bacteria</taxon>
        <taxon>Pseudomonadati</taxon>
        <taxon>Pseudomonadota</taxon>
        <taxon>Alphaproteobacteria</taxon>
        <taxon>Acetobacterales</taxon>
        <taxon>Acetobacteraceae</taxon>
        <taxon>Lichenicola</taxon>
    </lineage>
</organism>
<evidence type="ECO:0000256" key="2">
    <source>
        <dbReference type="SAM" id="SignalP"/>
    </source>
</evidence>
<dbReference type="KEGG" id="lck:HN018_01885"/>
<feature type="signal peptide" evidence="2">
    <location>
        <begin position="1"/>
        <end position="32"/>
    </location>
</feature>
<accession>A0A6M8H6E3</accession>
<gene>
    <name evidence="3" type="ORF">HN018_01885</name>
</gene>
<dbReference type="Proteomes" id="UP000500767">
    <property type="component" value="Chromosome"/>
</dbReference>
<proteinExistence type="predicted"/>
<keyword evidence="2" id="KW-0732">Signal</keyword>
<keyword evidence="4" id="KW-1185">Reference proteome</keyword>
<evidence type="ECO:0000313" key="4">
    <source>
        <dbReference type="Proteomes" id="UP000500767"/>
    </source>
</evidence>
<dbReference type="RefSeq" id="WP_171836105.1">
    <property type="nucleotide sequence ID" value="NZ_CP053708.1"/>
</dbReference>
<protein>
    <submittedName>
        <fullName evidence="3">Uncharacterized protein</fullName>
    </submittedName>
</protein>
<feature type="region of interest" description="Disordered" evidence="1">
    <location>
        <begin position="32"/>
        <end position="106"/>
    </location>
</feature>
<feature type="compositionally biased region" description="Polar residues" evidence="1">
    <location>
        <begin position="32"/>
        <end position="46"/>
    </location>
</feature>
<feature type="chain" id="PRO_5026793620" evidence="2">
    <location>
        <begin position="33"/>
        <end position="260"/>
    </location>
</feature>
<evidence type="ECO:0000256" key="1">
    <source>
        <dbReference type="SAM" id="MobiDB-lite"/>
    </source>
</evidence>
<evidence type="ECO:0000313" key="3">
    <source>
        <dbReference type="EMBL" id="QKE88961.1"/>
    </source>
</evidence>
<dbReference type="EMBL" id="CP053708">
    <property type="protein sequence ID" value="QKE88961.1"/>
    <property type="molecule type" value="Genomic_DNA"/>
</dbReference>
<name>A0A6M8H6E3_9PROT</name>
<reference evidence="3 4" key="1">
    <citation type="journal article" date="2014" name="World J. Microbiol. Biotechnol.">
        <title>Biodiversity and physiological characteristics of Antarctic and Arctic lichens-associated bacteria.</title>
        <authorList>
            <person name="Lee Y.M."/>
            <person name="Kim E.H."/>
            <person name="Lee H.K."/>
            <person name="Hong S.G."/>
        </authorList>
    </citation>
    <scope>NUCLEOTIDE SEQUENCE [LARGE SCALE GENOMIC DNA]</scope>
    <source>
        <strain evidence="3 4">PAMC 26569</strain>
    </source>
</reference>
<sequence>MSSRLTPFAGRRRVAQAAILALVLLETTANTASDPAWGQTPSTSQAPAGGVTLSVPVEGGYDFHSSGPPSPASRLRNAPLPDPSTVPKVDNSLHDPNTGADTTAFGSAYSYPNPNFGTAAGENSVGNAASKSANVPQRTGFGLVLFEWGYPPKPMPKVPGEDLTAAPPPVPLMRLAVQANDETVLDPKSLWVVQRAVQAYGRVGLIEIAIELPADRPGCCKRFPDLLRTELIRSGLGPGTRGMLDGHRIRLVLAGLPGSR</sequence>
<dbReference type="AlphaFoldDB" id="A0A6M8H6E3"/>